<sequence>MFQKNTKRGNCSTNRRVRPPITVHLTRNKIISYKPALTVWLNIRKEPCNGLLDGTCNIGVIIYRAEVKPADRNQNTNLKQYIRLTNGSFKQRFHNHTTSFRNTEKHKRIKQILQAASKFDIN</sequence>
<reference evidence="1" key="1">
    <citation type="submission" date="2015-07" db="EMBL/GenBank/DDBJ databases">
        <title>MeaNS - Measles Nucleotide Surveillance Program.</title>
        <authorList>
            <person name="Tran T."/>
            <person name="Druce J."/>
        </authorList>
    </citation>
    <scope>NUCLEOTIDE SEQUENCE</scope>
    <source>
        <strain evidence="1">UCB-OBI-ISO-001</strain>
        <tissue evidence="1">Gonad</tissue>
    </source>
</reference>
<protein>
    <submittedName>
        <fullName evidence="1">Uncharacterized protein</fullName>
    </submittedName>
</protein>
<dbReference type="EMBL" id="KQ419857">
    <property type="protein sequence ID" value="KOF82186.1"/>
    <property type="molecule type" value="Genomic_DNA"/>
</dbReference>
<accession>A0A0L8GYT0</accession>
<proteinExistence type="predicted"/>
<organism evidence="1">
    <name type="scientific">Octopus bimaculoides</name>
    <name type="common">California two-spotted octopus</name>
    <dbReference type="NCBI Taxonomy" id="37653"/>
    <lineage>
        <taxon>Eukaryota</taxon>
        <taxon>Metazoa</taxon>
        <taxon>Spiralia</taxon>
        <taxon>Lophotrochozoa</taxon>
        <taxon>Mollusca</taxon>
        <taxon>Cephalopoda</taxon>
        <taxon>Coleoidea</taxon>
        <taxon>Octopodiformes</taxon>
        <taxon>Octopoda</taxon>
        <taxon>Incirrata</taxon>
        <taxon>Octopodidae</taxon>
        <taxon>Octopus</taxon>
    </lineage>
</organism>
<name>A0A0L8GYT0_OCTBM</name>
<evidence type="ECO:0000313" key="1">
    <source>
        <dbReference type="EMBL" id="KOF82186.1"/>
    </source>
</evidence>
<gene>
    <name evidence="1" type="ORF">OCBIM_22025590mg</name>
</gene>
<dbReference type="AlphaFoldDB" id="A0A0L8GYT0"/>